<name>A0A644TW48_9ZZZZ</name>
<comment type="caution">
    <text evidence="2">The sequence shown here is derived from an EMBL/GenBank/DDBJ whole genome shotgun (WGS) entry which is preliminary data.</text>
</comment>
<reference evidence="2" key="1">
    <citation type="submission" date="2019-08" db="EMBL/GenBank/DDBJ databases">
        <authorList>
            <person name="Kucharzyk K."/>
            <person name="Murdoch R.W."/>
            <person name="Higgins S."/>
            <person name="Loffler F."/>
        </authorList>
    </citation>
    <scope>NUCLEOTIDE SEQUENCE</scope>
</reference>
<sequence length="386" mass="40526">MRRPGRYFNTEIIPGVEPAYVAHQTGGVGLVSREFPVLHPASHHLAEDSPEVFVPGVGEEGSRVGEHPHPWTDGRDRSRLHQVADHAVQVIVEPPSRAVLQLARHALFARVTAGEALGQGRQAGVFRIVQAVENGLGKRTLGVQAVQEGGQRRDYHRVGDGVPSSVGAVEPEEPAVGIAQGADMELHNPAGLGVEPGDMEKDGGGQLFPGPLFGAPAGKQKRNDGVQFLFRGGGEGRHQEGMVRKPATPFVEEGVAPGKGLGQIGEAADFQARRGAQLGDISPPGPGVRRVHSLVGSEGRQNPGTPGSRGRRGDAESGICRYGVVPTQIVGGIVGGADNRHLVVFEHGPGRVAPLADYGVGPLPYFQGVAGREYIVDAVAAPQFQV</sequence>
<protein>
    <submittedName>
        <fullName evidence="2">Uncharacterized protein</fullName>
    </submittedName>
</protein>
<organism evidence="2">
    <name type="scientific">bioreactor metagenome</name>
    <dbReference type="NCBI Taxonomy" id="1076179"/>
    <lineage>
        <taxon>unclassified sequences</taxon>
        <taxon>metagenomes</taxon>
        <taxon>ecological metagenomes</taxon>
    </lineage>
</organism>
<gene>
    <name evidence="2" type="ORF">SDC9_16621</name>
</gene>
<dbReference type="EMBL" id="VSSQ01000055">
    <property type="protein sequence ID" value="MPL70859.1"/>
    <property type="molecule type" value="Genomic_DNA"/>
</dbReference>
<accession>A0A644TW48</accession>
<feature type="region of interest" description="Disordered" evidence="1">
    <location>
        <begin position="277"/>
        <end position="315"/>
    </location>
</feature>
<evidence type="ECO:0000256" key="1">
    <source>
        <dbReference type="SAM" id="MobiDB-lite"/>
    </source>
</evidence>
<evidence type="ECO:0000313" key="2">
    <source>
        <dbReference type="EMBL" id="MPL70859.1"/>
    </source>
</evidence>
<dbReference type="AlphaFoldDB" id="A0A644TW48"/>
<proteinExistence type="predicted"/>